<dbReference type="InterPro" id="IPR001590">
    <property type="entry name" value="Peptidase_M12B"/>
</dbReference>
<keyword evidence="8" id="KW-0482">Metalloprotease</keyword>
<proteinExistence type="predicted"/>
<dbReference type="Gene3D" id="3.40.390.10">
    <property type="entry name" value="Collagenase (Catalytic Domain)"/>
    <property type="match status" value="1"/>
</dbReference>
<dbReference type="EMBL" id="UYYF01004762">
    <property type="protein sequence ID" value="VDN06883.1"/>
    <property type="molecule type" value="Genomic_DNA"/>
</dbReference>
<evidence type="ECO:0000313" key="14">
    <source>
        <dbReference type="Proteomes" id="UP000276776"/>
    </source>
</evidence>
<dbReference type="GO" id="GO:0006508">
    <property type="term" value="P:proteolysis"/>
    <property type="evidence" value="ECO:0007669"/>
    <property type="project" value="UniProtKB-KW"/>
</dbReference>
<feature type="binding site" evidence="11">
    <location>
        <position position="173"/>
    </location>
    <ligand>
        <name>Zn(2+)</name>
        <dbReference type="ChEBI" id="CHEBI:29105"/>
        <note>catalytic</note>
    </ligand>
</feature>
<dbReference type="PANTHER" id="PTHR13723">
    <property type="entry name" value="ADAMTS A DISINTEGRIN AND METALLOPROTEASE WITH THROMBOSPONDIN MOTIFS PROTEASE"/>
    <property type="match status" value="1"/>
</dbReference>
<dbReference type="CDD" id="cd04273">
    <property type="entry name" value="ZnMc_ADAMTS_like"/>
    <property type="match status" value="1"/>
</dbReference>
<keyword evidence="14" id="KW-1185">Reference proteome</keyword>
<evidence type="ECO:0000256" key="10">
    <source>
        <dbReference type="ARBA" id="ARBA00023180"/>
    </source>
</evidence>
<evidence type="ECO:0000256" key="6">
    <source>
        <dbReference type="ARBA" id="ARBA00022801"/>
    </source>
</evidence>
<reference evidence="15" key="1">
    <citation type="submission" date="2017-02" db="UniProtKB">
        <authorList>
            <consortium name="WormBaseParasite"/>
        </authorList>
    </citation>
    <scope>IDENTIFICATION</scope>
</reference>
<feature type="active site" evidence="11">
    <location>
        <position position="170"/>
    </location>
</feature>
<dbReference type="STRING" id="103827.A0A0N5D853"/>
<dbReference type="Pfam" id="PF01421">
    <property type="entry name" value="Reprolysin"/>
    <property type="match status" value="1"/>
</dbReference>
<dbReference type="AlphaFoldDB" id="A0A0N5D853"/>
<dbReference type="OrthoDB" id="5842692at2759"/>
<evidence type="ECO:0000256" key="2">
    <source>
        <dbReference type="ARBA" id="ARBA00022525"/>
    </source>
</evidence>
<dbReference type="GO" id="GO:0031012">
    <property type="term" value="C:extracellular matrix"/>
    <property type="evidence" value="ECO:0007669"/>
    <property type="project" value="TreeGrafter"/>
</dbReference>
<evidence type="ECO:0000256" key="1">
    <source>
        <dbReference type="ARBA" id="ARBA00004498"/>
    </source>
</evidence>
<evidence type="ECO:0000256" key="7">
    <source>
        <dbReference type="ARBA" id="ARBA00022833"/>
    </source>
</evidence>
<dbReference type="PANTHER" id="PTHR13723:SF278">
    <property type="entry name" value="ADAM METALLOPEPTIDASE WITH THROMBOSPONDIN TYPE 1 MOTIF A, ISOFORM B"/>
    <property type="match status" value="1"/>
</dbReference>
<accession>A0A0N5D853</accession>
<evidence type="ECO:0000256" key="8">
    <source>
        <dbReference type="ARBA" id="ARBA00023049"/>
    </source>
</evidence>
<feature type="binding site" evidence="11">
    <location>
        <position position="169"/>
    </location>
    <ligand>
        <name>Zn(2+)</name>
        <dbReference type="ChEBI" id="CHEBI:29105"/>
        <note>catalytic</note>
    </ligand>
</feature>
<dbReference type="GO" id="GO:0030198">
    <property type="term" value="P:extracellular matrix organization"/>
    <property type="evidence" value="ECO:0007669"/>
    <property type="project" value="TreeGrafter"/>
</dbReference>
<keyword evidence="7 11" id="KW-0862">Zinc</keyword>
<evidence type="ECO:0000256" key="11">
    <source>
        <dbReference type="PROSITE-ProRule" id="PRU00276"/>
    </source>
</evidence>
<evidence type="ECO:0000313" key="13">
    <source>
        <dbReference type="EMBL" id="VDN06883.1"/>
    </source>
</evidence>
<evidence type="ECO:0000256" key="5">
    <source>
        <dbReference type="ARBA" id="ARBA00022723"/>
    </source>
</evidence>
<comment type="caution">
    <text evidence="11">Lacks conserved residue(s) required for the propagation of feature annotation.</text>
</comment>
<dbReference type="GO" id="GO:0004222">
    <property type="term" value="F:metalloendopeptidase activity"/>
    <property type="evidence" value="ECO:0007669"/>
    <property type="project" value="InterPro"/>
</dbReference>
<feature type="binding site" evidence="11">
    <location>
        <position position="179"/>
    </location>
    <ligand>
        <name>Zn(2+)</name>
        <dbReference type="ChEBI" id="CHEBI:29105"/>
        <note>catalytic</note>
    </ligand>
</feature>
<dbReference type="SUPFAM" id="SSF55486">
    <property type="entry name" value="Metalloproteases ('zincins'), catalytic domain"/>
    <property type="match status" value="1"/>
</dbReference>
<keyword evidence="5 11" id="KW-0479">Metal-binding</keyword>
<protein>
    <submittedName>
        <fullName evidence="15">Peptidase M12B domain-containing protein</fullName>
    </submittedName>
</protein>
<reference evidence="13 14" key="2">
    <citation type="submission" date="2018-11" db="EMBL/GenBank/DDBJ databases">
        <authorList>
            <consortium name="Pathogen Informatics"/>
        </authorList>
    </citation>
    <scope>NUCLEOTIDE SEQUENCE [LARGE SCALE GENOMIC DNA]</scope>
</reference>
<evidence type="ECO:0000256" key="3">
    <source>
        <dbReference type="ARBA" id="ARBA00022530"/>
    </source>
</evidence>
<dbReference type="OMA" id="ATNNCET"/>
<dbReference type="InterPro" id="IPR024079">
    <property type="entry name" value="MetalloPept_cat_dom_sf"/>
</dbReference>
<comment type="subcellular location">
    <subcellularLocation>
        <location evidence="1">Secreted</location>
        <location evidence="1">Extracellular space</location>
        <location evidence="1">Extracellular matrix</location>
    </subcellularLocation>
</comment>
<dbReference type="WBParaSite" id="TCLT_0000927501-mRNA-1">
    <property type="protein sequence ID" value="TCLT_0000927501-mRNA-1"/>
    <property type="gene ID" value="TCLT_0000927501"/>
</dbReference>
<gene>
    <name evidence="13" type="ORF">TCLT_LOCUS9264</name>
</gene>
<keyword evidence="9" id="KW-1015">Disulfide bond</keyword>
<dbReference type="Proteomes" id="UP000276776">
    <property type="component" value="Unassembled WGS sequence"/>
</dbReference>
<evidence type="ECO:0000256" key="9">
    <source>
        <dbReference type="ARBA" id="ARBA00023157"/>
    </source>
</evidence>
<dbReference type="PROSITE" id="PS50215">
    <property type="entry name" value="ADAM_MEPRO"/>
    <property type="match status" value="1"/>
</dbReference>
<keyword evidence="2" id="KW-0964">Secreted</keyword>
<name>A0A0N5D853_THECL</name>
<dbReference type="GO" id="GO:0046872">
    <property type="term" value="F:metal ion binding"/>
    <property type="evidence" value="ECO:0007669"/>
    <property type="project" value="UniProtKB-KW"/>
</dbReference>
<sequence length="249" mass="28625">MNILCRIPNYSWFSRSRRSANSWDHYVEVLVVADNKMLLYHQNNLENYVLTLFSTVASIYRHPSLRAAINIIVTRLIVLKHEAAGPHISENAQDTLQQFCRWQEAYNDKNDDAPNHHDVAILLTRHDICRAPGKCDTLGLAELGTMCDSLRSCAIIEDNGLSAAFTITHELGHIFNIPHDDERKCGRYMALNKHNYHIMAPTLEYNTHPWSWSPCSAAMLAKFLELVSFFNNINIYNERQNKIKHGAQF</sequence>
<keyword evidence="10" id="KW-0325">Glycoprotein</keyword>
<dbReference type="FunFam" id="3.40.390.10:FF:000001">
    <property type="entry name" value="A disintegrin and metalloproteinase with thrombospondin motifs 1"/>
    <property type="match status" value="1"/>
</dbReference>
<dbReference type="InterPro" id="IPR050439">
    <property type="entry name" value="ADAMTS_ADAMTS-like"/>
</dbReference>
<keyword evidence="4" id="KW-0645">Protease</keyword>
<feature type="domain" description="Peptidase M12B" evidence="12">
    <location>
        <begin position="25"/>
        <end position="225"/>
    </location>
</feature>
<evidence type="ECO:0000259" key="12">
    <source>
        <dbReference type="PROSITE" id="PS50215"/>
    </source>
</evidence>
<keyword evidence="6" id="KW-0378">Hydrolase</keyword>
<keyword evidence="3" id="KW-0272">Extracellular matrix</keyword>
<organism evidence="15">
    <name type="scientific">Thelazia callipaeda</name>
    <name type="common">Oriental eyeworm</name>
    <name type="synonym">Parasitic nematode</name>
    <dbReference type="NCBI Taxonomy" id="103827"/>
    <lineage>
        <taxon>Eukaryota</taxon>
        <taxon>Metazoa</taxon>
        <taxon>Ecdysozoa</taxon>
        <taxon>Nematoda</taxon>
        <taxon>Chromadorea</taxon>
        <taxon>Rhabditida</taxon>
        <taxon>Spirurina</taxon>
        <taxon>Spiruromorpha</taxon>
        <taxon>Thelazioidea</taxon>
        <taxon>Thelaziidae</taxon>
        <taxon>Thelazia</taxon>
    </lineage>
</organism>
<evidence type="ECO:0000313" key="15">
    <source>
        <dbReference type="WBParaSite" id="TCLT_0000927501-mRNA-1"/>
    </source>
</evidence>
<evidence type="ECO:0000256" key="4">
    <source>
        <dbReference type="ARBA" id="ARBA00022670"/>
    </source>
</evidence>